<protein>
    <recommendedName>
        <fullName evidence="6">Origin recognition complex subunit 1</fullName>
    </recommendedName>
</protein>
<evidence type="ECO:0000256" key="5">
    <source>
        <dbReference type="ARBA" id="ARBA00023242"/>
    </source>
</evidence>
<dbReference type="GO" id="GO:0033314">
    <property type="term" value="P:mitotic DNA replication checkpoint signaling"/>
    <property type="evidence" value="ECO:0007669"/>
    <property type="project" value="TreeGrafter"/>
</dbReference>
<dbReference type="InterPro" id="IPR027417">
    <property type="entry name" value="P-loop_NTPase"/>
</dbReference>
<evidence type="ECO:0000256" key="2">
    <source>
        <dbReference type="ARBA" id="ARBA00008398"/>
    </source>
</evidence>
<dbReference type="PANTHER" id="PTHR10763:SF23">
    <property type="entry name" value="ORIGIN RECOGNITION COMPLEX SUBUNIT 1"/>
    <property type="match status" value="1"/>
</dbReference>
<evidence type="ECO:0000259" key="9">
    <source>
        <dbReference type="Pfam" id="PF22606"/>
    </source>
</evidence>
<keyword evidence="5 6" id="KW-0539">Nucleus</keyword>
<dbReference type="EMBL" id="HBHI01002194">
    <property type="protein sequence ID" value="CAD9657285.1"/>
    <property type="molecule type" value="Transcribed_RNA"/>
</dbReference>
<dbReference type="AlphaFoldDB" id="A0A7S2R0Q2"/>
<comment type="function">
    <text evidence="6">Component of the origin recognition complex (ORC) that binds origins of replication. DNA-binding is ATP-dependent, however specific DNA sequences that define origins of replication have not been identified so far. ORC is required to assemble the pre-replication complex necessary to initiate DNA replication.</text>
</comment>
<dbReference type="GO" id="GO:0003688">
    <property type="term" value="F:DNA replication origin binding"/>
    <property type="evidence" value="ECO:0007669"/>
    <property type="project" value="TreeGrafter"/>
</dbReference>
<evidence type="ECO:0000259" key="8">
    <source>
        <dbReference type="Pfam" id="PF00004"/>
    </source>
</evidence>
<sequence>MEMKHPFDAYVRLWEVISGNKEKKTPGIAAGKLEKMFTTGPETSSSSDKNKNNNNNDDNNNTNKPKNRKAVVVLLDEIDYLVSAKQTVLYSFFDWPIRATKGTASASQLIVIGISNTLNLPEQLHPKVQSRLGMDRCIFGAYNEEDSIKILKSRLDIANESSGKNVRIFEPDAIKFSAKKVAAISGDIRKAFQLCKISAETVYSELESGKRELNPRGCIGIRVE</sequence>
<dbReference type="InterPro" id="IPR003959">
    <property type="entry name" value="ATPase_AAA_core"/>
</dbReference>
<dbReference type="GO" id="GO:0006270">
    <property type="term" value="P:DNA replication initiation"/>
    <property type="evidence" value="ECO:0007669"/>
    <property type="project" value="TreeGrafter"/>
</dbReference>
<organism evidence="10">
    <name type="scientific">Eucampia antarctica</name>
    <dbReference type="NCBI Taxonomy" id="49252"/>
    <lineage>
        <taxon>Eukaryota</taxon>
        <taxon>Sar</taxon>
        <taxon>Stramenopiles</taxon>
        <taxon>Ochrophyta</taxon>
        <taxon>Bacillariophyta</taxon>
        <taxon>Mediophyceae</taxon>
        <taxon>Biddulphiophycidae</taxon>
        <taxon>Hemiaulales</taxon>
        <taxon>Hemiaulaceae</taxon>
        <taxon>Eucampia</taxon>
    </lineage>
</organism>
<dbReference type="Pfam" id="PF00004">
    <property type="entry name" value="AAA"/>
    <property type="match status" value="1"/>
</dbReference>
<comment type="subcellular location">
    <subcellularLocation>
        <location evidence="1 6">Nucleus</location>
    </subcellularLocation>
</comment>
<dbReference type="GO" id="GO:0005664">
    <property type="term" value="C:nuclear origin of replication recognition complex"/>
    <property type="evidence" value="ECO:0007669"/>
    <property type="project" value="TreeGrafter"/>
</dbReference>
<feature type="domain" description="Cdc6/ORC1-like ATPase lid" evidence="9">
    <location>
        <begin position="142"/>
        <end position="202"/>
    </location>
</feature>
<feature type="domain" description="ATPase AAA-type core" evidence="8">
    <location>
        <begin position="66"/>
        <end position="133"/>
    </location>
</feature>
<feature type="region of interest" description="Disordered" evidence="7">
    <location>
        <begin position="28"/>
        <end position="65"/>
    </location>
</feature>
<name>A0A7S2R0Q2_9STRA</name>
<dbReference type="GO" id="GO:0016887">
    <property type="term" value="F:ATP hydrolysis activity"/>
    <property type="evidence" value="ECO:0007669"/>
    <property type="project" value="InterPro"/>
</dbReference>
<keyword evidence="6" id="KW-0547">Nucleotide-binding</keyword>
<keyword evidence="3 6" id="KW-0235">DNA replication</keyword>
<keyword evidence="4 6" id="KW-0238">DNA-binding</keyword>
<comment type="subunit">
    <text evidence="6">ORC is composed of six subunits.</text>
</comment>
<evidence type="ECO:0000313" key="10">
    <source>
        <dbReference type="EMBL" id="CAD9657285.1"/>
    </source>
</evidence>
<proteinExistence type="inferred from homology"/>
<accession>A0A7S2R0Q2</accession>
<evidence type="ECO:0000256" key="3">
    <source>
        <dbReference type="ARBA" id="ARBA00022705"/>
    </source>
</evidence>
<keyword evidence="6" id="KW-0067">ATP-binding</keyword>
<dbReference type="Gene3D" id="3.40.50.300">
    <property type="entry name" value="P-loop containing nucleotide triphosphate hydrolases"/>
    <property type="match status" value="1"/>
</dbReference>
<gene>
    <name evidence="10" type="ORF">EANT1437_LOCUS1086</name>
</gene>
<evidence type="ECO:0000256" key="4">
    <source>
        <dbReference type="ARBA" id="ARBA00023125"/>
    </source>
</evidence>
<dbReference type="InterPro" id="IPR050311">
    <property type="entry name" value="ORC1/CDC6"/>
</dbReference>
<dbReference type="InterPro" id="IPR054425">
    <property type="entry name" value="Cdc6_ORC1-like_ATPase_lid"/>
</dbReference>
<evidence type="ECO:0000256" key="7">
    <source>
        <dbReference type="SAM" id="MobiDB-lite"/>
    </source>
</evidence>
<dbReference type="SUPFAM" id="SSF52540">
    <property type="entry name" value="P-loop containing nucleoside triphosphate hydrolases"/>
    <property type="match status" value="1"/>
</dbReference>
<evidence type="ECO:0000256" key="6">
    <source>
        <dbReference type="RuleBase" id="RU365058"/>
    </source>
</evidence>
<evidence type="ECO:0000256" key="1">
    <source>
        <dbReference type="ARBA" id="ARBA00004123"/>
    </source>
</evidence>
<dbReference type="Pfam" id="PF22606">
    <property type="entry name" value="Cdc6-ORC-like_ATPase_lid"/>
    <property type="match status" value="1"/>
</dbReference>
<dbReference type="PANTHER" id="PTHR10763">
    <property type="entry name" value="CELL DIVISION CONTROL PROTEIN 6-RELATED"/>
    <property type="match status" value="1"/>
</dbReference>
<dbReference type="GO" id="GO:0005524">
    <property type="term" value="F:ATP binding"/>
    <property type="evidence" value="ECO:0007669"/>
    <property type="project" value="UniProtKB-KW"/>
</dbReference>
<feature type="compositionally biased region" description="Low complexity" evidence="7">
    <location>
        <begin position="44"/>
        <end position="64"/>
    </location>
</feature>
<reference evidence="10" key="1">
    <citation type="submission" date="2021-01" db="EMBL/GenBank/DDBJ databases">
        <authorList>
            <person name="Corre E."/>
            <person name="Pelletier E."/>
            <person name="Niang G."/>
            <person name="Scheremetjew M."/>
            <person name="Finn R."/>
            <person name="Kale V."/>
            <person name="Holt S."/>
            <person name="Cochrane G."/>
            <person name="Meng A."/>
            <person name="Brown T."/>
            <person name="Cohen L."/>
        </authorList>
    </citation>
    <scope>NUCLEOTIDE SEQUENCE</scope>
    <source>
        <strain evidence="10">CCMP1452</strain>
    </source>
</reference>
<comment type="similarity">
    <text evidence="2 6">Belongs to the ORC1 family.</text>
</comment>